<accession>A0A0C6FC14</accession>
<dbReference type="EMBL" id="AP014706">
    <property type="protein sequence ID" value="BAQ50236.1"/>
    <property type="molecule type" value="Genomic_DNA"/>
</dbReference>
<keyword evidence="1" id="KW-0614">Plasmid</keyword>
<evidence type="ECO:0000313" key="2">
    <source>
        <dbReference type="Proteomes" id="UP000061432"/>
    </source>
</evidence>
<reference evidence="1 2" key="1">
    <citation type="journal article" date="2015" name="Genome Announc.">
        <title>Complete Genome Sequence of Methylobacterium aquaticum Strain 22A, Isolated from Racomitrium japonicum Moss.</title>
        <authorList>
            <person name="Tani A."/>
            <person name="Ogura Y."/>
            <person name="Hayashi T."/>
            <person name="Kimbara K."/>
        </authorList>
    </citation>
    <scope>NUCLEOTIDE SEQUENCE [LARGE SCALE GENOMIC DNA]</scope>
    <source>
        <strain evidence="1 2">MA-22A</strain>
        <plasmid evidence="2">Plasmid pMaq22A_2p DNA</plasmid>
    </source>
</reference>
<protein>
    <submittedName>
        <fullName evidence="1">Uncharacterized protein</fullName>
    </submittedName>
</protein>
<name>A0A0C6FC14_9HYPH</name>
<dbReference type="KEGG" id="maqu:Maq22A_2p42525"/>
<proteinExistence type="predicted"/>
<evidence type="ECO:0000313" key="1">
    <source>
        <dbReference type="EMBL" id="BAQ50236.1"/>
    </source>
</evidence>
<dbReference type="PATRIC" id="fig|270351.10.peg.7419"/>
<dbReference type="AlphaFoldDB" id="A0A0C6FC14"/>
<dbReference type="Proteomes" id="UP000061432">
    <property type="component" value="Plasmid pMaq22A_2p"/>
</dbReference>
<reference evidence="2" key="2">
    <citation type="submission" date="2015-01" db="EMBL/GenBank/DDBJ databases">
        <title>Complete genome sequence of Methylobacterium aquaticum strain 22A.</title>
        <authorList>
            <person name="Tani A."/>
            <person name="Ogura Y."/>
            <person name="Hayashi T."/>
        </authorList>
    </citation>
    <scope>NUCLEOTIDE SEQUENCE [LARGE SCALE GENOMIC DNA]</scope>
    <source>
        <strain evidence="2">MA-22A</strain>
        <plasmid evidence="2">Plasmid pMaq22A_2p DNA</plasmid>
    </source>
</reference>
<sequence>MAALALSRMVRCSKVWDTSPMHDRDGVAVMFALMGVSSLDFGPLLRGWPFFLLASCNAKQPCAKFRT</sequence>
<geneLocation type="plasmid" evidence="2">
    <name>pMaq22A_2p DNA</name>
</geneLocation>
<organism evidence="1 2">
    <name type="scientific">Methylobacterium aquaticum</name>
    <dbReference type="NCBI Taxonomy" id="270351"/>
    <lineage>
        <taxon>Bacteria</taxon>
        <taxon>Pseudomonadati</taxon>
        <taxon>Pseudomonadota</taxon>
        <taxon>Alphaproteobacteria</taxon>
        <taxon>Hyphomicrobiales</taxon>
        <taxon>Methylobacteriaceae</taxon>
        <taxon>Methylobacterium</taxon>
    </lineage>
</organism>
<gene>
    <name evidence="1" type="ORF">Maq22A_2p42525</name>
</gene>